<evidence type="ECO:0000313" key="8">
    <source>
        <dbReference type="Proteomes" id="UP001170674"/>
    </source>
</evidence>
<sequence>MLVRFGRGLIVNKTAKINLCIKNAINLSVFKGHAQYSYSNDIVCSSVSTAIIVTINAIEWAPKRPKFRAI</sequence>
<proteinExistence type="inferred from homology"/>
<name>A0ABT9D2Z8_9MOLU</name>
<accession>A0ABT9D2Z8</accession>
<dbReference type="RefSeq" id="WP_304514901.1">
    <property type="nucleotide sequence ID" value="NZ_JAOSIR010000038.1"/>
</dbReference>
<dbReference type="SUPFAM" id="SSF118010">
    <property type="entry name" value="TM1457-like"/>
    <property type="match status" value="1"/>
</dbReference>
<evidence type="ECO:0000256" key="2">
    <source>
        <dbReference type="ARBA" id="ARBA00022670"/>
    </source>
</evidence>
<keyword evidence="1" id="KW-0690">Ribosome biogenesis</keyword>
<comment type="similarity">
    <text evidence="5">Belongs to the Prp family.</text>
</comment>
<dbReference type="EMBL" id="JAOSIR010000038">
    <property type="protein sequence ID" value="MDO8059397.1"/>
    <property type="molecule type" value="Genomic_DNA"/>
</dbReference>
<reference evidence="7 8" key="1">
    <citation type="journal article" date="2023" name="Int. J. Syst. Evol. Microbiol.">
        <title>The observation of taxonomic boundaries for the 16SrII and 16SrXXV phytoplasmas using genome-based delimitation.</title>
        <authorList>
            <person name="Rodrigues Jardim B."/>
            <person name="Tran-Nguyen L.T.T."/>
            <person name="Gambley C."/>
            <person name="Al-Sadi A.M."/>
            <person name="Al-Subhi A.M."/>
            <person name="Foissac X."/>
            <person name="Salar P."/>
            <person name="Cai H."/>
            <person name="Yang J.Y."/>
            <person name="Davis R."/>
            <person name="Jones L."/>
            <person name="Rodoni B."/>
            <person name="Constable F.E."/>
        </authorList>
    </citation>
    <scope>NUCLEOTIDE SEQUENCE [LARGE SCALE GENOMIC DNA]</scope>
    <source>
        <strain evidence="7">BAWM-OMN-P53</strain>
    </source>
</reference>
<evidence type="ECO:0000256" key="5">
    <source>
        <dbReference type="ARBA" id="ARBA00044503"/>
    </source>
</evidence>
<gene>
    <name evidence="7" type="ORF">OC683_02160</name>
</gene>
<dbReference type="InterPro" id="IPR036764">
    <property type="entry name" value="Peptidase_Prp_sf"/>
</dbReference>
<comment type="caution">
    <text evidence="7">The sequence shown here is derived from an EMBL/GenBank/DDBJ whole genome shotgun (WGS) entry which is preliminary data.</text>
</comment>
<evidence type="ECO:0000256" key="6">
    <source>
        <dbReference type="ARBA" id="ARBA00044538"/>
    </source>
</evidence>
<evidence type="ECO:0000256" key="1">
    <source>
        <dbReference type="ARBA" id="ARBA00022517"/>
    </source>
</evidence>
<organism evidence="7 8">
    <name type="scientific">Candidatus Phytoplasma crotalariae</name>
    <dbReference type="NCBI Taxonomy" id="2982627"/>
    <lineage>
        <taxon>Bacteria</taxon>
        <taxon>Bacillati</taxon>
        <taxon>Mycoplasmatota</taxon>
        <taxon>Mollicutes</taxon>
        <taxon>Acholeplasmatales</taxon>
        <taxon>Acholeplasmataceae</taxon>
        <taxon>Candidatus Phytoplasma</taxon>
        <taxon>16SrII (Peanut WB group)</taxon>
    </lineage>
</organism>
<dbReference type="InterPro" id="IPR007422">
    <property type="entry name" value="Peptidase_Prp"/>
</dbReference>
<evidence type="ECO:0000256" key="3">
    <source>
        <dbReference type="ARBA" id="ARBA00022801"/>
    </source>
</evidence>
<keyword evidence="2 7" id="KW-0645">Protease</keyword>
<evidence type="ECO:0000256" key="4">
    <source>
        <dbReference type="ARBA" id="ARBA00022807"/>
    </source>
</evidence>
<dbReference type="Proteomes" id="UP001170674">
    <property type="component" value="Unassembled WGS sequence"/>
</dbReference>
<keyword evidence="3" id="KW-0378">Hydrolase</keyword>
<dbReference type="GO" id="GO:0008233">
    <property type="term" value="F:peptidase activity"/>
    <property type="evidence" value="ECO:0007669"/>
    <property type="project" value="UniProtKB-KW"/>
</dbReference>
<keyword evidence="4" id="KW-0788">Thiol protease</keyword>
<keyword evidence="8" id="KW-1185">Reference proteome</keyword>
<dbReference type="Gene3D" id="3.30.70.1490">
    <property type="entry name" value="Cysteine protease Prp"/>
    <property type="match status" value="1"/>
</dbReference>
<dbReference type="Pfam" id="PF04327">
    <property type="entry name" value="Peptidase_Prp"/>
    <property type="match status" value="1"/>
</dbReference>
<protein>
    <recommendedName>
        <fullName evidence="6">Ribosomal processing cysteine protease Prp</fullName>
    </recommendedName>
</protein>
<dbReference type="GO" id="GO:0006508">
    <property type="term" value="P:proteolysis"/>
    <property type="evidence" value="ECO:0007669"/>
    <property type="project" value="UniProtKB-KW"/>
</dbReference>
<evidence type="ECO:0000313" key="7">
    <source>
        <dbReference type="EMBL" id="MDO8059397.1"/>
    </source>
</evidence>